<gene>
    <name evidence="3" type="ORF">DFJ43DRAFT_1222069</name>
</gene>
<accession>A0AA38N3V2</accession>
<dbReference type="AlphaFoldDB" id="A0AA38N3V2"/>
<proteinExistence type="predicted"/>
<reference evidence="3" key="2">
    <citation type="journal article" date="2023" name="Proc. Natl. Acad. Sci. U.S.A.">
        <title>A global phylogenomic analysis of the shiitake genus Lentinula.</title>
        <authorList>
            <person name="Sierra-Patev S."/>
            <person name="Min B."/>
            <person name="Naranjo-Ortiz M."/>
            <person name="Looney B."/>
            <person name="Konkel Z."/>
            <person name="Slot J.C."/>
            <person name="Sakamoto Y."/>
            <person name="Steenwyk J.L."/>
            <person name="Rokas A."/>
            <person name="Carro J."/>
            <person name="Camarero S."/>
            <person name="Ferreira P."/>
            <person name="Molpeceres G."/>
            <person name="Ruiz-Duenas F.J."/>
            <person name="Serrano A."/>
            <person name="Henrissat B."/>
            <person name="Drula E."/>
            <person name="Hughes K.W."/>
            <person name="Mata J.L."/>
            <person name="Ishikawa N.K."/>
            <person name="Vargas-Isla R."/>
            <person name="Ushijima S."/>
            <person name="Smith C.A."/>
            <person name="Donoghue J."/>
            <person name="Ahrendt S."/>
            <person name="Andreopoulos W."/>
            <person name="He G."/>
            <person name="LaButti K."/>
            <person name="Lipzen A."/>
            <person name="Ng V."/>
            <person name="Riley R."/>
            <person name="Sandor L."/>
            <person name="Barry K."/>
            <person name="Martinez A.T."/>
            <person name="Xiao Y."/>
            <person name="Gibbons J.G."/>
            <person name="Terashima K."/>
            <person name="Grigoriev I.V."/>
            <person name="Hibbett D."/>
        </authorList>
    </citation>
    <scope>NUCLEOTIDE SEQUENCE</scope>
    <source>
        <strain evidence="3">ET3784</strain>
    </source>
</reference>
<evidence type="ECO:0000313" key="4">
    <source>
        <dbReference type="Proteomes" id="UP001176059"/>
    </source>
</evidence>
<feature type="region of interest" description="Disordered" evidence="1">
    <location>
        <begin position="811"/>
        <end position="855"/>
    </location>
</feature>
<dbReference type="Proteomes" id="UP001176059">
    <property type="component" value="Unassembled WGS sequence"/>
</dbReference>
<dbReference type="EMBL" id="JANVFO010000011">
    <property type="protein sequence ID" value="KAJ3734973.1"/>
    <property type="molecule type" value="Genomic_DNA"/>
</dbReference>
<dbReference type="InterPro" id="IPR011009">
    <property type="entry name" value="Kinase-like_dom_sf"/>
</dbReference>
<keyword evidence="4" id="KW-1185">Reference proteome</keyword>
<dbReference type="PANTHER" id="PTHR38248">
    <property type="entry name" value="FUNK1 6"/>
    <property type="match status" value="1"/>
</dbReference>
<evidence type="ECO:0000259" key="2">
    <source>
        <dbReference type="Pfam" id="PF17667"/>
    </source>
</evidence>
<dbReference type="InterPro" id="IPR040976">
    <property type="entry name" value="Pkinase_fungal"/>
</dbReference>
<reference evidence="3" key="1">
    <citation type="submission" date="2022-08" db="EMBL/GenBank/DDBJ databases">
        <authorList>
            <consortium name="DOE Joint Genome Institute"/>
            <person name="Min B."/>
            <person name="Sierra-Patev S."/>
            <person name="Naranjo-Ortiz M."/>
            <person name="Looney B."/>
            <person name="Konkel Z."/>
            <person name="Slot J.C."/>
            <person name="Sakamoto Y."/>
            <person name="Steenwyk J.L."/>
            <person name="Rokas A."/>
            <person name="Carro J."/>
            <person name="Camarero S."/>
            <person name="Ferreira P."/>
            <person name="Molpeceres G."/>
            <person name="Ruiz-duenas F.J."/>
            <person name="Serrano A."/>
            <person name="Henrissat B."/>
            <person name="Drula E."/>
            <person name="Hughes K.W."/>
            <person name="Mata J.L."/>
            <person name="Ishikawa N.K."/>
            <person name="Vargas-Isla R."/>
            <person name="Ushijima S."/>
            <person name="Smith C.A."/>
            <person name="Ahrendt S."/>
            <person name="Andreopoulos W."/>
            <person name="He G."/>
            <person name="LaButti K."/>
            <person name="Lipzen A."/>
            <person name="Ng V."/>
            <person name="Riley R."/>
            <person name="Sandor L."/>
            <person name="Barry K."/>
            <person name="Martinez A.T."/>
            <person name="Xiao Y."/>
            <person name="Gibbons J.G."/>
            <person name="Terashima K."/>
            <person name="Hibbett D.S."/>
            <person name="Grigoriev I.V."/>
        </authorList>
    </citation>
    <scope>NUCLEOTIDE SEQUENCE</scope>
    <source>
        <strain evidence="3">ET3784</strain>
    </source>
</reference>
<feature type="compositionally biased region" description="Low complexity" evidence="1">
    <location>
        <begin position="37"/>
        <end position="60"/>
    </location>
</feature>
<protein>
    <recommendedName>
        <fullName evidence="2">Fungal-type protein kinase domain-containing protein</fullName>
    </recommendedName>
</protein>
<organism evidence="3 4">
    <name type="scientific">Lentinula guzmanii</name>
    <dbReference type="NCBI Taxonomy" id="2804957"/>
    <lineage>
        <taxon>Eukaryota</taxon>
        <taxon>Fungi</taxon>
        <taxon>Dikarya</taxon>
        <taxon>Basidiomycota</taxon>
        <taxon>Agaricomycotina</taxon>
        <taxon>Agaricomycetes</taxon>
        <taxon>Agaricomycetidae</taxon>
        <taxon>Agaricales</taxon>
        <taxon>Marasmiineae</taxon>
        <taxon>Omphalotaceae</taxon>
        <taxon>Lentinula</taxon>
    </lineage>
</organism>
<dbReference type="PANTHER" id="PTHR38248:SF2">
    <property type="entry name" value="FUNK1 11"/>
    <property type="match status" value="1"/>
</dbReference>
<evidence type="ECO:0000313" key="3">
    <source>
        <dbReference type="EMBL" id="KAJ3734973.1"/>
    </source>
</evidence>
<dbReference type="SUPFAM" id="SSF56112">
    <property type="entry name" value="Protein kinase-like (PK-like)"/>
    <property type="match status" value="1"/>
</dbReference>
<dbReference type="Gene3D" id="1.10.510.10">
    <property type="entry name" value="Transferase(Phosphotransferase) domain 1"/>
    <property type="match status" value="1"/>
</dbReference>
<feature type="compositionally biased region" description="Polar residues" evidence="1">
    <location>
        <begin position="843"/>
        <end position="855"/>
    </location>
</feature>
<feature type="domain" description="Fungal-type protein kinase" evidence="2">
    <location>
        <begin position="247"/>
        <end position="690"/>
    </location>
</feature>
<dbReference type="Pfam" id="PF17667">
    <property type="entry name" value="Pkinase_fungal"/>
    <property type="match status" value="1"/>
</dbReference>
<evidence type="ECO:0000256" key="1">
    <source>
        <dbReference type="SAM" id="MobiDB-lite"/>
    </source>
</evidence>
<name>A0AA38N3V2_9AGAR</name>
<feature type="region of interest" description="Disordered" evidence="1">
    <location>
        <begin position="489"/>
        <end position="518"/>
    </location>
</feature>
<sequence>MSSAESEFLVGALGQVTAPLFGRLPTPEAPDKPATPPRQVSQSSVQASQLPQSSSSRAQPTSFHTPAKKIKAAVSGAFRSASNVEERRTIIVSRDVPKMIPEISLQDYLDYTWPPLPPSLKNRVDSIMKILEDNGTVDVPNDRWAAFPVDPAKATQKEGAVFQGLTTLFDAVVAASKQVDPSLEQTFSLIVNGNVAMYSDRGASSRPDGFNKLYLKTQGEQQQGDDATGKLNAGAKPPRNVRHFVHDLANPNQYKLGDAQNDEDDDFAKLVYDMEQILALDPCRRFTFGTTIENRSTRLWFLSRATLLRTEPFDFMKERRQLVIIFLSLAFSPLDQMGWDSTIAFSHVDKFGRRQYRIKINDQTYTTIDVLSDSAAHSPLGRATRVWKVKDSSDKIRVLKDVWLETDRLEEHKIREAILADAKTLNQRKEHSFDTQLEKRMLRPMDYCRVRVGDEEDDTGAVMLRSFDLGKAQLVHLITPRDPPAVETQSVAMSMPTDKDSAKDSASQSGTHHTKGPLLRRMILEDAQQQASHHHRYHYRIVFEQCATTIYDERSLANVFRAIVEVVKALYVLHTAGWVHRDISGGNVYWFNDEQIGLIGDIEYATRMTDRGHHNVRTGTPFFMALETLANGYLFTTPTRKLGNDSQTELDFDLVKIKNVSKIRAVGPIVPFTYNPLHDLESVWWIIVYVLFFNDDEMNSSNDPTSHRQLKMQELFHGRLDVNGRQVFFRDFHRLPDAHHYLSPSFRPALEILTELADVLNTAYVNSERTFPTQIDNQCFKVHKDFLVPLLSEEYIDSLVNITLIQVKENSKKRTNSEVGRPTKRSRISLSQGLNGHKGGSCSRRSTQPYSSLRN</sequence>
<feature type="region of interest" description="Disordered" evidence="1">
    <location>
        <begin position="20"/>
        <end position="66"/>
    </location>
</feature>
<comment type="caution">
    <text evidence="3">The sequence shown here is derived from an EMBL/GenBank/DDBJ whole genome shotgun (WGS) entry which is preliminary data.</text>
</comment>